<name>A0A1D1V317_RAMVA</name>
<dbReference type="InterPro" id="IPR029526">
    <property type="entry name" value="PGBD"/>
</dbReference>
<reference evidence="3 4" key="1">
    <citation type="journal article" date="2016" name="Nat. Commun.">
        <title>Extremotolerant tardigrade genome and improved radiotolerance of human cultured cells by tardigrade-unique protein.</title>
        <authorList>
            <person name="Hashimoto T."/>
            <person name="Horikawa D.D."/>
            <person name="Saito Y."/>
            <person name="Kuwahara H."/>
            <person name="Kozuka-Hata H."/>
            <person name="Shin-I T."/>
            <person name="Minakuchi Y."/>
            <person name="Ohishi K."/>
            <person name="Motoyama A."/>
            <person name="Aizu T."/>
            <person name="Enomoto A."/>
            <person name="Kondo K."/>
            <person name="Tanaka S."/>
            <person name="Hara Y."/>
            <person name="Koshikawa S."/>
            <person name="Sagara H."/>
            <person name="Miura T."/>
            <person name="Yokobori S."/>
            <person name="Miyagawa K."/>
            <person name="Suzuki Y."/>
            <person name="Kubo T."/>
            <person name="Oyama M."/>
            <person name="Kohara Y."/>
            <person name="Fujiyama A."/>
            <person name="Arakawa K."/>
            <person name="Katayama T."/>
            <person name="Toyoda A."/>
            <person name="Kunieda T."/>
        </authorList>
    </citation>
    <scope>NUCLEOTIDE SEQUENCE [LARGE SCALE GENOMIC DNA]</scope>
    <source>
        <strain evidence="3 4">YOKOZUNA-1</strain>
    </source>
</reference>
<feature type="region of interest" description="Disordered" evidence="1">
    <location>
        <begin position="1"/>
        <end position="45"/>
    </location>
</feature>
<dbReference type="STRING" id="947166.A0A1D1V317"/>
<evidence type="ECO:0000259" key="2">
    <source>
        <dbReference type="Pfam" id="PF13843"/>
    </source>
</evidence>
<comment type="caution">
    <text evidence="3">The sequence shown here is derived from an EMBL/GenBank/DDBJ whole genome shotgun (WGS) entry which is preliminary data.</text>
</comment>
<evidence type="ECO:0000313" key="4">
    <source>
        <dbReference type="Proteomes" id="UP000186922"/>
    </source>
</evidence>
<evidence type="ECO:0000256" key="1">
    <source>
        <dbReference type="SAM" id="MobiDB-lite"/>
    </source>
</evidence>
<dbReference type="PANTHER" id="PTHR46599:SF6">
    <property type="entry name" value="DUAL SPECIFICITY PHOSPHATASE 26"/>
    <property type="match status" value="1"/>
</dbReference>
<dbReference type="AlphaFoldDB" id="A0A1D1V317"/>
<gene>
    <name evidence="3" type="primary">RvY_06762-1</name>
    <name evidence="3" type="synonym">RvY_06762.1</name>
    <name evidence="3" type="ORF">RvY_06762</name>
</gene>
<dbReference type="Pfam" id="PF13843">
    <property type="entry name" value="DDE_Tnp_1_7"/>
    <property type="match status" value="1"/>
</dbReference>
<accession>A0A1D1V317</accession>
<dbReference type="EMBL" id="BDGG01000003">
    <property type="protein sequence ID" value="GAU95085.1"/>
    <property type="molecule type" value="Genomic_DNA"/>
</dbReference>
<sequence>MDVEEEESETASCASEVPENDDEVLAEPDVVETGEDQPDTESDDDDVLYQINDIGPYFGKNGAVQWSRFPLDIGKTRSVNKMTGEGGVTPHARSRVMDMPDCIDLFLTSAIKESIVLHTNEEGNRRYGKTEWVPFDVVELDAFLGMLLLQGVHMDGTVPVSELWSEGEGKKIYQACMSRKRFAQITCSLRFDDSTREKRVELDKMTHVREFFEMWSLSLRTNYLPYESACVDEQLFPFKGRCGFKQYIPTKPRSKYGLKLFLLCCCRTSHCCNIQLYTGKPVGGKPEKNQGKRVVLDLVDYLGDDSGRNVTTDNFFTSLALGEALLKKNISLIGTIRKSRPEIPSAFLPSKYREVHSSLFGHTSDFTLVSYVPKKGKAVTLLSSMHLDADIDESSKEEKPEIVMEYNRTKAGVDTLDQLTGNYSCRRKTSRWPMALFYDILDISALDAYIIWCEINPGWNSTLPTKRRMFLQDVSKKMMQRQLLRRSTTPNCSEKKSK</sequence>
<protein>
    <recommendedName>
        <fullName evidence="2">PiggyBac transposable element-derived protein domain-containing protein</fullName>
    </recommendedName>
</protein>
<keyword evidence="4" id="KW-1185">Reference proteome</keyword>
<proteinExistence type="predicted"/>
<organism evidence="3 4">
    <name type="scientific">Ramazzottius varieornatus</name>
    <name type="common">Water bear</name>
    <name type="synonym">Tardigrade</name>
    <dbReference type="NCBI Taxonomy" id="947166"/>
    <lineage>
        <taxon>Eukaryota</taxon>
        <taxon>Metazoa</taxon>
        <taxon>Ecdysozoa</taxon>
        <taxon>Tardigrada</taxon>
        <taxon>Eutardigrada</taxon>
        <taxon>Parachela</taxon>
        <taxon>Hypsibioidea</taxon>
        <taxon>Ramazzottiidae</taxon>
        <taxon>Ramazzottius</taxon>
    </lineage>
</organism>
<feature type="compositionally biased region" description="Acidic residues" evidence="1">
    <location>
        <begin position="18"/>
        <end position="45"/>
    </location>
</feature>
<dbReference type="Proteomes" id="UP000186922">
    <property type="component" value="Unassembled WGS sequence"/>
</dbReference>
<feature type="domain" description="PiggyBac transposable element-derived protein" evidence="2">
    <location>
        <begin position="105"/>
        <end position="449"/>
    </location>
</feature>
<evidence type="ECO:0000313" key="3">
    <source>
        <dbReference type="EMBL" id="GAU95085.1"/>
    </source>
</evidence>
<dbReference type="OrthoDB" id="10049986at2759"/>
<dbReference type="PANTHER" id="PTHR46599">
    <property type="entry name" value="PIGGYBAC TRANSPOSABLE ELEMENT-DERIVED PROTEIN 4"/>
    <property type="match status" value="1"/>
</dbReference>